<dbReference type="SUPFAM" id="SSF49899">
    <property type="entry name" value="Concanavalin A-like lectins/glucanases"/>
    <property type="match status" value="1"/>
</dbReference>
<evidence type="ECO:0000313" key="5">
    <source>
        <dbReference type="Proteomes" id="UP000554482"/>
    </source>
</evidence>
<dbReference type="InterPro" id="IPR013320">
    <property type="entry name" value="ConA-like_dom_sf"/>
</dbReference>
<keyword evidence="2" id="KW-0067">ATP-binding</keyword>
<gene>
    <name evidence="4" type="ORF">FRX31_034026</name>
</gene>
<keyword evidence="4" id="KW-0808">Transferase</keyword>
<dbReference type="Proteomes" id="UP000554482">
    <property type="component" value="Unassembled WGS sequence"/>
</dbReference>
<name>A0A7J6UUZ0_THATH</name>
<evidence type="ECO:0000259" key="3">
    <source>
        <dbReference type="Pfam" id="PF07714"/>
    </source>
</evidence>
<keyword evidence="4" id="KW-0675">Receptor</keyword>
<dbReference type="SUPFAM" id="SSF56112">
    <property type="entry name" value="Protein kinase-like (PK-like)"/>
    <property type="match status" value="1"/>
</dbReference>
<dbReference type="InterPro" id="IPR001245">
    <property type="entry name" value="Ser-Thr/Tyr_kinase_cat_dom"/>
</dbReference>
<dbReference type="OrthoDB" id="543442at2759"/>
<reference evidence="4 5" key="1">
    <citation type="submission" date="2020-06" db="EMBL/GenBank/DDBJ databases">
        <title>Transcriptomic and genomic resources for Thalictrum thalictroides and T. hernandezii: Facilitating candidate gene discovery in an emerging model plant lineage.</title>
        <authorList>
            <person name="Arias T."/>
            <person name="Riano-Pachon D.M."/>
            <person name="Di Stilio V.S."/>
        </authorList>
    </citation>
    <scope>NUCLEOTIDE SEQUENCE [LARGE SCALE GENOMIC DNA]</scope>
    <source>
        <strain evidence="5">cv. WT478/WT964</strain>
        <tissue evidence="4">Leaves</tissue>
    </source>
</reference>
<dbReference type="Gene3D" id="1.10.510.10">
    <property type="entry name" value="Transferase(Phosphotransferase) domain 1"/>
    <property type="match status" value="1"/>
</dbReference>
<accession>A0A7J6UUZ0</accession>
<dbReference type="InterPro" id="IPR011009">
    <property type="entry name" value="Kinase-like_dom_sf"/>
</dbReference>
<proteinExistence type="predicted"/>
<evidence type="ECO:0000313" key="4">
    <source>
        <dbReference type="EMBL" id="KAF5176387.1"/>
    </source>
</evidence>
<keyword evidence="5" id="KW-1185">Reference proteome</keyword>
<keyword evidence="4" id="KW-0418">Kinase</keyword>
<dbReference type="GO" id="GO:0004672">
    <property type="term" value="F:protein kinase activity"/>
    <property type="evidence" value="ECO:0007669"/>
    <property type="project" value="InterPro"/>
</dbReference>
<evidence type="ECO:0000256" key="1">
    <source>
        <dbReference type="ARBA" id="ARBA00022741"/>
    </source>
</evidence>
<dbReference type="AlphaFoldDB" id="A0A7J6UUZ0"/>
<dbReference type="GO" id="GO:0005524">
    <property type="term" value="F:ATP binding"/>
    <property type="evidence" value="ECO:0007669"/>
    <property type="project" value="UniProtKB-KW"/>
</dbReference>
<feature type="domain" description="Serine-threonine/tyrosine-protein kinase catalytic" evidence="3">
    <location>
        <begin position="63"/>
        <end position="124"/>
    </location>
</feature>
<evidence type="ECO:0000256" key="2">
    <source>
        <dbReference type="ARBA" id="ARBA00022840"/>
    </source>
</evidence>
<protein>
    <submittedName>
        <fullName evidence="4">Lectin-domain containing receptor kinase VI.3</fullName>
    </submittedName>
</protein>
<keyword evidence="1" id="KW-0547">Nucleotide-binding</keyword>
<dbReference type="EMBL" id="JABWDY010042816">
    <property type="protein sequence ID" value="KAF5176387.1"/>
    <property type="molecule type" value="Genomic_DNA"/>
</dbReference>
<dbReference type="InterPro" id="IPR050528">
    <property type="entry name" value="L-type_Lectin-RKs"/>
</dbReference>
<comment type="caution">
    <text evidence="4">The sequence shown here is derived from an EMBL/GenBank/DDBJ whole genome shotgun (WGS) entry which is preliminary data.</text>
</comment>
<organism evidence="4 5">
    <name type="scientific">Thalictrum thalictroides</name>
    <name type="common">Rue-anemone</name>
    <name type="synonym">Anemone thalictroides</name>
    <dbReference type="NCBI Taxonomy" id="46969"/>
    <lineage>
        <taxon>Eukaryota</taxon>
        <taxon>Viridiplantae</taxon>
        <taxon>Streptophyta</taxon>
        <taxon>Embryophyta</taxon>
        <taxon>Tracheophyta</taxon>
        <taxon>Spermatophyta</taxon>
        <taxon>Magnoliopsida</taxon>
        <taxon>Ranunculales</taxon>
        <taxon>Ranunculaceae</taxon>
        <taxon>Thalictroideae</taxon>
        <taxon>Thalictrum</taxon>
    </lineage>
</organism>
<sequence>MLKKRFKVWEGETSSLNNTNSSSDIVASFNSTFLVGFNVPKKESPGEGFAFVISPDLKIPSNSYARALEQGKNSYATADGVPGTFGYIAPETFHAGKATRDSDVFGFGAVVLEVVCGTRPWTKVLGTMILVDWVWKLYCENRILEAVDDKLGSDHVDVEAERILLLGIACCHPIASERPKPRTHCPDNIRIRTCS</sequence>
<dbReference type="PANTHER" id="PTHR27007">
    <property type="match status" value="1"/>
</dbReference>
<dbReference type="Pfam" id="PF07714">
    <property type="entry name" value="PK_Tyr_Ser-Thr"/>
    <property type="match status" value="1"/>
</dbReference>